<accession>A0A8J3IWQ6</accession>
<dbReference type="Pfam" id="PF01370">
    <property type="entry name" value="Epimerase"/>
    <property type="match status" value="1"/>
</dbReference>
<dbReference type="AlphaFoldDB" id="A0A8J3IWQ6"/>
<dbReference type="InterPro" id="IPR001509">
    <property type="entry name" value="Epimerase_deHydtase"/>
</dbReference>
<dbReference type="EMBL" id="BNJK01000002">
    <property type="protein sequence ID" value="GHO98235.1"/>
    <property type="molecule type" value="Genomic_DNA"/>
</dbReference>
<dbReference type="PANTHER" id="PTHR43245">
    <property type="entry name" value="BIFUNCTIONAL POLYMYXIN RESISTANCE PROTEIN ARNA"/>
    <property type="match status" value="1"/>
</dbReference>
<dbReference type="RefSeq" id="WP_220208994.1">
    <property type="nucleotide sequence ID" value="NZ_BNJK01000002.1"/>
</dbReference>
<dbReference type="SUPFAM" id="SSF51735">
    <property type="entry name" value="NAD(P)-binding Rossmann-fold domains"/>
    <property type="match status" value="1"/>
</dbReference>
<evidence type="ECO:0000259" key="1">
    <source>
        <dbReference type="Pfam" id="PF01370"/>
    </source>
</evidence>
<evidence type="ECO:0000313" key="3">
    <source>
        <dbReference type="Proteomes" id="UP000597444"/>
    </source>
</evidence>
<dbReference type="Proteomes" id="UP000597444">
    <property type="component" value="Unassembled WGS sequence"/>
</dbReference>
<feature type="domain" description="NAD-dependent epimerase/dehydratase" evidence="1">
    <location>
        <begin position="3"/>
        <end position="247"/>
    </location>
</feature>
<gene>
    <name evidence="2" type="ORF">KSF_082830</name>
</gene>
<evidence type="ECO:0000313" key="2">
    <source>
        <dbReference type="EMBL" id="GHO98235.1"/>
    </source>
</evidence>
<dbReference type="Gene3D" id="3.40.50.720">
    <property type="entry name" value="NAD(P)-binding Rossmann-like Domain"/>
    <property type="match status" value="1"/>
</dbReference>
<keyword evidence="3" id="KW-1185">Reference proteome</keyword>
<protein>
    <submittedName>
        <fullName evidence="2">Epimerase</fullName>
    </submittedName>
</protein>
<dbReference type="InterPro" id="IPR050177">
    <property type="entry name" value="Lipid_A_modif_metabolic_enz"/>
</dbReference>
<reference evidence="2" key="1">
    <citation type="submission" date="2020-10" db="EMBL/GenBank/DDBJ databases">
        <title>Taxonomic study of unclassified bacteria belonging to the class Ktedonobacteria.</title>
        <authorList>
            <person name="Yabe S."/>
            <person name="Wang C.M."/>
            <person name="Zheng Y."/>
            <person name="Sakai Y."/>
            <person name="Cavaletti L."/>
            <person name="Monciardini P."/>
            <person name="Donadio S."/>
        </authorList>
    </citation>
    <scope>NUCLEOTIDE SEQUENCE</scope>
    <source>
        <strain evidence="2">ID150040</strain>
    </source>
</reference>
<comment type="caution">
    <text evidence="2">The sequence shown here is derived from an EMBL/GenBank/DDBJ whole genome shotgun (WGS) entry which is preliminary data.</text>
</comment>
<name>A0A8J3IWQ6_9CHLR</name>
<sequence length="350" mass="39479">MRILVIGGTHFIGLAAVRRLSEQGHDIAVYHRGKTEPDLPPSIQHIHADSAQKTTAHFSPESVAAFRSFAPDVVLHMILFTEEDAREAMEALKGMAGRLVAISSQDVYRAFGRVNGLGSGPLDPLPITEESALREQLYPYRADPPRADDAPDKWMDQYDKILVERIVMSEPELPGTALRLPAVYGPGDYQHRHFSFLKRIDDRRPFILLDEAEARWRWTYSYIDDVASAIALAVTNERASGHIYNVAEATTLSLEERARLIAQLAGWQGRIILAPRGRLPEPLRWDIHPEQDIVVDSARIREELGYQEALPLEEAMQRTITWERANPPAKINPQEFDYSAEDAFVAENNL</sequence>
<dbReference type="InterPro" id="IPR036291">
    <property type="entry name" value="NAD(P)-bd_dom_sf"/>
</dbReference>
<organism evidence="2 3">
    <name type="scientific">Reticulibacter mediterranei</name>
    <dbReference type="NCBI Taxonomy" id="2778369"/>
    <lineage>
        <taxon>Bacteria</taxon>
        <taxon>Bacillati</taxon>
        <taxon>Chloroflexota</taxon>
        <taxon>Ktedonobacteria</taxon>
        <taxon>Ktedonobacterales</taxon>
        <taxon>Reticulibacteraceae</taxon>
        <taxon>Reticulibacter</taxon>
    </lineage>
</organism>
<proteinExistence type="predicted"/>